<dbReference type="InterPro" id="IPR029060">
    <property type="entry name" value="PIN-like_dom_sf"/>
</dbReference>
<evidence type="ECO:0000256" key="6">
    <source>
        <dbReference type="ARBA" id="ARBA00022842"/>
    </source>
</evidence>
<keyword evidence="3" id="KW-0540">Nuclease</keyword>
<protein>
    <submittedName>
        <fullName evidence="9">PIN domain nuclease</fullName>
    </submittedName>
</protein>
<dbReference type="PANTHER" id="PTHR33653:SF1">
    <property type="entry name" value="RIBONUCLEASE VAPC2"/>
    <property type="match status" value="1"/>
</dbReference>
<evidence type="ECO:0000256" key="3">
    <source>
        <dbReference type="ARBA" id="ARBA00022722"/>
    </source>
</evidence>
<dbReference type="Gene3D" id="3.40.50.1010">
    <property type="entry name" value="5'-nuclease"/>
    <property type="match status" value="1"/>
</dbReference>
<evidence type="ECO:0000256" key="7">
    <source>
        <dbReference type="ARBA" id="ARBA00038093"/>
    </source>
</evidence>
<dbReference type="RefSeq" id="WP_284919153.1">
    <property type="nucleotide sequence ID" value="NZ_CP126980.1"/>
</dbReference>
<accession>A0ABY8WIR2</accession>
<organism evidence="9 10">
    <name type="scientific">Actinoplanes oblitus</name>
    <dbReference type="NCBI Taxonomy" id="3040509"/>
    <lineage>
        <taxon>Bacteria</taxon>
        <taxon>Bacillati</taxon>
        <taxon>Actinomycetota</taxon>
        <taxon>Actinomycetes</taxon>
        <taxon>Micromonosporales</taxon>
        <taxon>Micromonosporaceae</taxon>
        <taxon>Actinoplanes</taxon>
    </lineage>
</organism>
<keyword evidence="4" id="KW-0479">Metal-binding</keyword>
<keyword evidence="5" id="KW-0378">Hydrolase</keyword>
<dbReference type="EMBL" id="CP126980">
    <property type="protein sequence ID" value="WIM97759.1"/>
    <property type="molecule type" value="Genomic_DNA"/>
</dbReference>
<dbReference type="InterPro" id="IPR050556">
    <property type="entry name" value="Type_II_TA_system_RNase"/>
</dbReference>
<keyword evidence="6" id="KW-0460">Magnesium</keyword>
<proteinExistence type="inferred from homology"/>
<dbReference type="InterPro" id="IPR002716">
    <property type="entry name" value="PIN_dom"/>
</dbReference>
<dbReference type="SUPFAM" id="SSF88723">
    <property type="entry name" value="PIN domain-like"/>
    <property type="match status" value="1"/>
</dbReference>
<reference evidence="9 10" key="1">
    <citation type="submission" date="2023-06" db="EMBL/GenBank/DDBJ databases">
        <authorList>
            <person name="Yushchuk O."/>
            <person name="Binda E."/>
            <person name="Ruckert-Reed C."/>
            <person name="Fedorenko V."/>
            <person name="Kalinowski J."/>
            <person name="Marinelli F."/>
        </authorList>
    </citation>
    <scope>NUCLEOTIDE SEQUENCE [LARGE SCALE GENOMIC DNA]</scope>
    <source>
        <strain evidence="9 10">NRRL 3884</strain>
    </source>
</reference>
<feature type="domain" description="PIN" evidence="8">
    <location>
        <begin position="6"/>
        <end position="104"/>
    </location>
</feature>
<name>A0ABY8WIR2_9ACTN</name>
<gene>
    <name evidence="9" type="ORF">ACTOB_001310</name>
</gene>
<sequence length="120" mass="13448">MFARWEQRLIAGIVAVCPLTELEIMFSARSTVHRQELRSVLDSLYHWVLIPDRVYTRAAGVQETLTDRGKHRSAGPIDLLVAATAEEHRLALLHYDADFKQVAEVTGQPIAWVAEPGSVN</sequence>
<evidence type="ECO:0000256" key="5">
    <source>
        <dbReference type="ARBA" id="ARBA00022801"/>
    </source>
</evidence>
<dbReference type="Proteomes" id="UP001240150">
    <property type="component" value="Chromosome"/>
</dbReference>
<keyword evidence="10" id="KW-1185">Reference proteome</keyword>
<comment type="similarity">
    <text evidence="7">Belongs to the PINc/VapC protein family.</text>
</comment>
<comment type="cofactor">
    <cofactor evidence="1">
        <name>Mg(2+)</name>
        <dbReference type="ChEBI" id="CHEBI:18420"/>
    </cofactor>
</comment>
<evidence type="ECO:0000313" key="9">
    <source>
        <dbReference type="EMBL" id="WIM97759.1"/>
    </source>
</evidence>
<evidence type="ECO:0000256" key="2">
    <source>
        <dbReference type="ARBA" id="ARBA00022649"/>
    </source>
</evidence>
<evidence type="ECO:0000256" key="4">
    <source>
        <dbReference type="ARBA" id="ARBA00022723"/>
    </source>
</evidence>
<keyword evidence="2" id="KW-1277">Toxin-antitoxin system</keyword>
<evidence type="ECO:0000256" key="1">
    <source>
        <dbReference type="ARBA" id="ARBA00001946"/>
    </source>
</evidence>
<dbReference type="PANTHER" id="PTHR33653">
    <property type="entry name" value="RIBONUCLEASE VAPC2"/>
    <property type="match status" value="1"/>
</dbReference>
<dbReference type="Pfam" id="PF01850">
    <property type="entry name" value="PIN"/>
    <property type="match status" value="1"/>
</dbReference>
<dbReference type="CDD" id="cd18755">
    <property type="entry name" value="PIN_MtVapC3_VapC21-like"/>
    <property type="match status" value="1"/>
</dbReference>
<evidence type="ECO:0000259" key="8">
    <source>
        <dbReference type="Pfam" id="PF01850"/>
    </source>
</evidence>
<evidence type="ECO:0000313" key="10">
    <source>
        <dbReference type="Proteomes" id="UP001240150"/>
    </source>
</evidence>